<dbReference type="EMBL" id="PDJQ01000001">
    <property type="protein sequence ID" value="PFG73550.1"/>
    <property type="molecule type" value="Genomic_DNA"/>
</dbReference>
<keyword evidence="3" id="KW-1185">Reference proteome</keyword>
<dbReference type="RefSeq" id="WP_098503003.1">
    <property type="nucleotide sequence ID" value="NZ_PDJQ01000001.1"/>
</dbReference>
<comment type="caution">
    <text evidence="2">The sequence shown here is derived from an EMBL/GenBank/DDBJ whole genome shotgun (WGS) entry which is preliminary data.</text>
</comment>
<sequence length="126" mass="14295">MNRRAELIRDHHAEQLATPLDVLRRLARVKAELERLEAEEQELRERLMVFLQDLPTPVLVDDAAGLEARLLAIRRRTIDAGKVPADLLAILARRDLVTVKAAAAPVVPPEAVTVTTRPQLRVRRRY</sequence>
<proteinExistence type="predicted"/>
<evidence type="ECO:0000256" key="1">
    <source>
        <dbReference type="SAM" id="Coils"/>
    </source>
</evidence>
<protein>
    <submittedName>
        <fullName evidence="2">Uncharacterized protein</fullName>
    </submittedName>
</protein>
<reference evidence="2 3" key="1">
    <citation type="submission" date="2017-09" db="EMBL/GenBank/DDBJ databases">
        <title>Sequencing the genomes of two abundant thermophiles in Great Basin hot springs: Thermocrinis jamiesonii and novel Chloroflexi Thermoflexus hugenholtzii.</title>
        <authorList>
            <person name="Hedlund B."/>
        </authorList>
    </citation>
    <scope>NUCLEOTIDE SEQUENCE [LARGE SCALE GENOMIC DNA]</scope>
    <source>
        <strain evidence="2 3">G233</strain>
    </source>
</reference>
<name>A0A2A9HEM0_TEPT2</name>
<accession>A0A2A9HEM0</accession>
<evidence type="ECO:0000313" key="3">
    <source>
        <dbReference type="Proteomes" id="UP000223071"/>
    </source>
</evidence>
<dbReference type="Proteomes" id="UP000223071">
    <property type="component" value="Unassembled WGS sequence"/>
</dbReference>
<keyword evidence="1" id="KW-0175">Coiled coil</keyword>
<feature type="coiled-coil region" evidence="1">
    <location>
        <begin position="23"/>
        <end position="53"/>
    </location>
</feature>
<gene>
    <name evidence="2" type="ORF">A9A59_0750</name>
</gene>
<evidence type="ECO:0000313" key="2">
    <source>
        <dbReference type="EMBL" id="PFG73550.1"/>
    </source>
</evidence>
<organism evidence="2 3">
    <name type="scientific">Tepidiforma thermophila (strain KCTC 52669 / CGMCC 1.13589 / G233)</name>
    <dbReference type="NCBI Taxonomy" id="2761530"/>
    <lineage>
        <taxon>Bacteria</taxon>
        <taxon>Bacillati</taxon>
        <taxon>Chloroflexota</taxon>
        <taxon>Tepidiformia</taxon>
        <taxon>Tepidiformales</taxon>
        <taxon>Tepidiformaceae</taxon>
        <taxon>Tepidiforma</taxon>
    </lineage>
</organism>
<dbReference type="AlphaFoldDB" id="A0A2A9HEM0"/>